<feature type="compositionally biased region" description="Basic and acidic residues" evidence="1">
    <location>
        <begin position="146"/>
        <end position="159"/>
    </location>
</feature>
<evidence type="ECO:0000313" key="2">
    <source>
        <dbReference type="EMBL" id="GHD14702.1"/>
    </source>
</evidence>
<sequence length="159" mass="16562">MPGTGVSSTQTMRTHNSRCGDSVSSQPFNSNFSTAVHRFADRHDPAGTSTAPNRHYGLRTAPRATWHAPSGGVSSRGLDFGAVVQTLRRTVDTGMGAHSAGATSAGAGGRPVADFGAEDGGVAISIRSARSPPSQEPWPMAVRAISSRERSNTVDRQTS</sequence>
<feature type="region of interest" description="Disordered" evidence="1">
    <location>
        <begin position="95"/>
        <end position="159"/>
    </location>
</feature>
<dbReference type="AlphaFoldDB" id="A0A919CEG7"/>
<gene>
    <name evidence="2" type="ORF">GCM10010334_74040</name>
</gene>
<feature type="region of interest" description="Disordered" evidence="1">
    <location>
        <begin position="1"/>
        <end position="77"/>
    </location>
</feature>
<organism evidence="2 3">
    <name type="scientific">Streptomyces finlayi</name>
    <dbReference type="NCBI Taxonomy" id="67296"/>
    <lineage>
        <taxon>Bacteria</taxon>
        <taxon>Bacillati</taxon>
        <taxon>Actinomycetota</taxon>
        <taxon>Actinomycetes</taxon>
        <taxon>Kitasatosporales</taxon>
        <taxon>Streptomycetaceae</taxon>
        <taxon>Streptomyces</taxon>
    </lineage>
</organism>
<feature type="compositionally biased region" description="Polar residues" evidence="1">
    <location>
        <begin position="1"/>
        <end position="34"/>
    </location>
</feature>
<reference evidence="2" key="1">
    <citation type="journal article" date="2014" name="Int. J. Syst. Evol. Microbiol.">
        <title>Complete genome sequence of Corynebacterium casei LMG S-19264T (=DSM 44701T), isolated from a smear-ripened cheese.</title>
        <authorList>
            <consortium name="US DOE Joint Genome Institute (JGI-PGF)"/>
            <person name="Walter F."/>
            <person name="Albersmeier A."/>
            <person name="Kalinowski J."/>
            <person name="Ruckert C."/>
        </authorList>
    </citation>
    <scope>NUCLEOTIDE SEQUENCE</scope>
    <source>
        <strain evidence="2">JCM 4637</strain>
    </source>
</reference>
<feature type="compositionally biased region" description="Low complexity" evidence="1">
    <location>
        <begin position="95"/>
        <end position="105"/>
    </location>
</feature>
<protein>
    <submittedName>
        <fullName evidence="2">Uncharacterized protein</fullName>
    </submittedName>
</protein>
<dbReference type="EMBL" id="BMVC01000022">
    <property type="protein sequence ID" value="GHD14702.1"/>
    <property type="molecule type" value="Genomic_DNA"/>
</dbReference>
<dbReference type="Proteomes" id="UP000638353">
    <property type="component" value="Unassembled WGS sequence"/>
</dbReference>
<reference evidence="2" key="2">
    <citation type="submission" date="2020-09" db="EMBL/GenBank/DDBJ databases">
        <authorList>
            <person name="Sun Q."/>
            <person name="Ohkuma M."/>
        </authorList>
    </citation>
    <scope>NUCLEOTIDE SEQUENCE</scope>
    <source>
        <strain evidence="2">JCM 4637</strain>
    </source>
</reference>
<accession>A0A919CEG7</accession>
<comment type="caution">
    <text evidence="2">The sequence shown here is derived from an EMBL/GenBank/DDBJ whole genome shotgun (WGS) entry which is preliminary data.</text>
</comment>
<proteinExistence type="predicted"/>
<evidence type="ECO:0000313" key="3">
    <source>
        <dbReference type="Proteomes" id="UP000638353"/>
    </source>
</evidence>
<evidence type="ECO:0000256" key="1">
    <source>
        <dbReference type="SAM" id="MobiDB-lite"/>
    </source>
</evidence>
<name>A0A919CEG7_9ACTN</name>